<organism evidence="1">
    <name type="scientific">Ignisphaera aggregans</name>
    <dbReference type="NCBI Taxonomy" id="334771"/>
    <lineage>
        <taxon>Archaea</taxon>
        <taxon>Thermoproteota</taxon>
        <taxon>Thermoprotei</taxon>
        <taxon>Desulfurococcales</taxon>
        <taxon>Desulfurococcaceae</taxon>
        <taxon>Ignisphaera</taxon>
    </lineage>
</organism>
<protein>
    <submittedName>
        <fullName evidence="1">CopG family transcriptional regulator</fullName>
    </submittedName>
</protein>
<sequence>MPVFSVKISRELKEKMEKYRGRVNWAEEIRKTIEERIRELEAEENFERVLRELEKAEWGVPKGFSAMSVREDRDSG</sequence>
<dbReference type="PANTHER" id="PTHR42244">
    <property type="entry name" value="ANTITOXIN VAPB3-RELATED"/>
    <property type="match status" value="1"/>
</dbReference>
<dbReference type="InterPro" id="IPR039709">
    <property type="entry name" value="VapB3-like"/>
</dbReference>
<dbReference type="AlphaFoldDB" id="A0A7J2U4P6"/>
<accession>A0A7J2U4P6</accession>
<dbReference type="EMBL" id="DSEU01000063">
    <property type="protein sequence ID" value="HEM67701.1"/>
    <property type="molecule type" value="Genomic_DNA"/>
</dbReference>
<name>A0A7J2U4P6_9CREN</name>
<reference evidence="1" key="1">
    <citation type="journal article" date="2020" name="mSystems">
        <title>Genome- and Community-Level Interaction Insights into Carbon Utilization and Element Cycling Functions of Hydrothermarchaeota in Hydrothermal Sediment.</title>
        <authorList>
            <person name="Zhou Z."/>
            <person name="Liu Y."/>
            <person name="Xu W."/>
            <person name="Pan J."/>
            <person name="Luo Z.H."/>
            <person name="Li M."/>
        </authorList>
    </citation>
    <scope>NUCLEOTIDE SEQUENCE [LARGE SCALE GENOMIC DNA]</scope>
    <source>
        <strain evidence="1">SpSt-125</strain>
    </source>
</reference>
<gene>
    <name evidence="1" type="ORF">ENO26_09115</name>
</gene>
<proteinExistence type="predicted"/>
<evidence type="ECO:0000313" key="1">
    <source>
        <dbReference type="EMBL" id="HEM67701.1"/>
    </source>
</evidence>
<comment type="caution">
    <text evidence="1">The sequence shown here is derived from an EMBL/GenBank/DDBJ whole genome shotgun (WGS) entry which is preliminary data.</text>
</comment>
<dbReference type="PANTHER" id="PTHR42244:SF2">
    <property type="entry name" value="ANTITOXIN VAPB3-RELATED"/>
    <property type="match status" value="1"/>
</dbReference>